<name>S2JMY6_MUCC1</name>
<dbReference type="OrthoDB" id="10557067at2759"/>
<dbReference type="InParanoid" id="S2JMY6"/>
<dbReference type="AlphaFoldDB" id="S2JMY6"/>
<gene>
    <name evidence="1" type="ORF">HMPREF1544_12162</name>
</gene>
<reference evidence="2" key="1">
    <citation type="submission" date="2013-05" db="EMBL/GenBank/DDBJ databases">
        <title>The Genome sequence of Mucor circinelloides f. circinelloides 1006PhL.</title>
        <authorList>
            <consortium name="The Broad Institute Genomics Platform"/>
            <person name="Cuomo C."/>
            <person name="Earl A."/>
            <person name="Findley K."/>
            <person name="Lee S.C."/>
            <person name="Walker B."/>
            <person name="Young S."/>
            <person name="Zeng Q."/>
            <person name="Gargeya S."/>
            <person name="Fitzgerald M."/>
            <person name="Haas B."/>
            <person name="Abouelleil A."/>
            <person name="Allen A.W."/>
            <person name="Alvarado L."/>
            <person name="Arachchi H.M."/>
            <person name="Berlin A.M."/>
            <person name="Chapman S.B."/>
            <person name="Gainer-Dewar J."/>
            <person name="Goldberg J."/>
            <person name="Griggs A."/>
            <person name="Gujja S."/>
            <person name="Hansen M."/>
            <person name="Howarth C."/>
            <person name="Imamovic A."/>
            <person name="Ireland A."/>
            <person name="Larimer J."/>
            <person name="McCowan C."/>
            <person name="Murphy C."/>
            <person name="Pearson M."/>
            <person name="Poon T.W."/>
            <person name="Priest M."/>
            <person name="Roberts A."/>
            <person name="Saif S."/>
            <person name="Shea T."/>
            <person name="Sisk P."/>
            <person name="Sykes S."/>
            <person name="Wortman J."/>
            <person name="Nusbaum C."/>
            <person name="Birren B."/>
        </authorList>
    </citation>
    <scope>NUCLEOTIDE SEQUENCE [LARGE SCALE GENOMIC DNA]</scope>
    <source>
        <strain evidence="2">1006PhL</strain>
    </source>
</reference>
<proteinExistence type="predicted"/>
<dbReference type="EMBL" id="KE124207">
    <property type="protein sequence ID" value="EPB81140.1"/>
    <property type="molecule type" value="Genomic_DNA"/>
</dbReference>
<accession>S2JMY6</accession>
<dbReference type="VEuPathDB" id="FungiDB:HMPREF1544_12162"/>
<protein>
    <submittedName>
        <fullName evidence="1">Uncharacterized protein</fullName>
    </submittedName>
</protein>
<dbReference type="Proteomes" id="UP000014254">
    <property type="component" value="Unassembled WGS sequence"/>
</dbReference>
<sequence length="265" mass="30526">MSDTFNCEAEPGRIIILADGLLRSDQTLIVTATSGWFLVLKADFNGKIFDLSIFDSRMIYKILHDFSTRKHQHIELKGEHNTNAYIKNKIGYPSHAVKVLSMKHSASGKIYESNCLPQSRLMYDYMVAKKNYKNWADSAIRATKISHSEFYKKYSKLHEDVVADGKQPQKIMLSNPVEVSTARQQVYKKIVTTNTFKDLDSMEKEFKPLEKRKRTRLTAFEDDFQVGSSKQPQQPSKTTDNDFHMDLFSFIILLFAHPKSRPLTS</sequence>
<organism evidence="1 2">
    <name type="scientific">Mucor circinelloides f. circinelloides (strain 1006PhL)</name>
    <name type="common">Mucormycosis agent</name>
    <name type="synonym">Calyptromyces circinelloides</name>
    <dbReference type="NCBI Taxonomy" id="1220926"/>
    <lineage>
        <taxon>Eukaryota</taxon>
        <taxon>Fungi</taxon>
        <taxon>Fungi incertae sedis</taxon>
        <taxon>Mucoromycota</taxon>
        <taxon>Mucoromycotina</taxon>
        <taxon>Mucoromycetes</taxon>
        <taxon>Mucorales</taxon>
        <taxon>Mucorineae</taxon>
        <taxon>Mucoraceae</taxon>
        <taxon>Mucor</taxon>
    </lineage>
</organism>
<evidence type="ECO:0000313" key="2">
    <source>
        <dbReference type="Proteomes" id="UP000014254"/>
    </source>
</evidence>
<evidence type="ECO:0000313" key="1">
    <source>
        <dbReference type="EMBL" id="EPB81140.1"/>
    </source>
</evidence>
<keyword evidence="2" id="KW-1185">Reference proteome</keyword>